<proteinExistence type="predicted"/>
<dbReference type="AlphaFoldDB" id="A0A074LSR7"/>
<dbReference type="STRING" id="1157490.EL26_08935"/>
<sequence>MTIPFQSLSISGLLTLDMHALNNEGSEGNHLQTRMVHILDAEGQPTVVNAISGDMFKHIQAEHLHGIAVERGLPLCEGCKRLSANRINDDDAFLQEIGEKADSRETLKKVLHHCAVDDLEGVLITAKKNSMARKSTVEFGWLIGLPDVTRTESYFHVKFDTGRGEGSGAEDGSNRGQNIFYRPASSGKYALVLNAELGRVGFNDMAREHQIGEDERKERVKALLESILLSFVKPLGAHRSTQLPHMVNFEGVVSISTSTIPAPTVSPLNQSYQKEIEEIAHNLNRLNSRGIQTFAFHSQSEFTKIMVDLIEQVR</sequence>
<dbReference type="RefSeq" id="WP_038086866.1">
    <property type="nucleotide sequence ID" value="NZ_JMIR01000010.1"/>
</dbReference>
<gene>
    <name evidence="3" type="ORF">EL26_08935</name>
</gene>
<comment type="caution">
    <text evidence="3">The sequence shown here is derived from an EMBL/GenBank/DDBJ whole genome shotgun (WGS) entry which is preliminary data.</text>
</comment>
<accession>A0A074LSR7</accession>
<evidence type="ECO:0000256" key="2">
    <source>
        <dbReference type="ARBA" id="ARBA00025626"/>
    </source>
</evidence>
<dbReference type="eggNOG" id="COG1857">
    <property type="taxonomic scope" value="Bacteria"/>
</dbReference>
<reference evidence="3 4" key="1">
    <citation type="journal article" date="2013" name="Int. J. Syst. Evol. Microbiol.">
        <title>Tumebacillus flagellatus sp. nov., an alpha-amylase/pullulanase-producing bacterium isolated from cassava wastewater.</title>
        <authorList>
            <person name="Wang Q."/>
            <person name="Xie N."/>
            <person name="Qin Y."/>
            <person name="Shen N."/>
            <person name="Zhu J."/>
            <person name="Mi H."/>
            <person name="Huang R."/>
        </authorList>
    </citation>
    <scope>NUCLEOTIDE SEQUENCE [LARGE SCALE GENOMIC DNA]</scope>
    <source>
        <strain evidence="3 4">GST4</strain>
    </source>
</reference>
<dbReference type="PANTHER" id="PTHR37459">
    <property type="match status" value="1"/>
</dbReference>
<evidence type="ECO:0000313" key="4">
    <source>
        <dbReference type="Proteomes" id="UP000027931"/>
    </source>
</evidence>
<dbReference type="GO" id="GO:0051607">
    <property type="term" value="P:defense response to virus"/>
    <property type="evidence" value="ECO:0007669"/>
    <property type="project" value="UniProtKB-KW"/>
</dbReference>
<dbReference type="PANTHER" id="PTHR37459:SF1">
    <property type="entry name" value="CRISPR-ASSOCIATED PROTEIN CAS7_CST2_DEVR"/>
    <property type="match status" value="1"/>
</dbReference>
<organism evidence="3 4">
    <name type="scientific">Tumebacillus flagellatus</name>
    <dbReference type="NCBI Taxonomy" id="1157490"/>
    <lineage>
        <taxon>Bacteria</taxon>
        <taxon>Bacillati</taxon>
        <taxon>Bacillota</taxon>
        <taxon>Bacilli</taxon>
        <taxon>Bacillales</taxon>
        <taxon>Alicyclobacillaceae</taxon>
        <taxon>Tumebacillus</taxon>
    </lineage>
</organism>
<dbReference type="EMBL" id="JMIR01000010">
    <property type="protein sequence ID" value="KEO83530.1"/>
    <property type="molecule type" value="Genomic_DNA"/>
</dbReference>
<name>A0A074LSR7_9BACL</name>
<dbReference type="InterPro" id="IPR010154">
    <property type="entry name" value="CRISPR-assoc_Cas7/Cst2/DevR"/>
</dbReference>
<dbReference type="Pfam" id="PF01905">
    <property type="entry name" value="DevR"/>
    <property type="match status" value="1"/>
</dbReference>
<dbReference type="InterPro" id="IPR052681">
    <property type="entry name" value="CRISPR-Cas7/Cst2/DevR"/>
</dbReference>
<evidence type="ECO:0000313" key="3">
    <source>
        <dbReference type="EMBL" id="KEO83530.1"/>
    </source>
</evidence>
<comment type="function">
    <text evidence="2">CRISPR (clustered regularly interspaced short palindromic repeat) is an adaptive immune system that provides protection against mobile genetic elements (viruses, transposable elements and conjugative plasmids). CRISPR clusters contain spacers, sequences complementary to antecedent mobile elements, and target invading nucleic acids. CRISPR clusters are transcribed and processed into CRISPR RNA (crRNA).</text>
</comment>
<dbReference type="OrthoDB" id="9811783at2"/>
<dbReference type="Proteomes" id="UP000027931">
    <property type="component" value="Unassembled WGS sequence"/>
</dbReference>
<keyword evidence="1" id="KW-0051">Antiviral defense</keyword>
<protein>
    <submittedName>
        <fullName evidence="3">CRISPR-associated protein DevR</fullName>
    </submittedName>
</protein>
<evidence type="ECO:0000256" key="1">
    <source>
        <dbReference type="ARBA" id="ARBA00023118"/>
    </source>
</evidence>
<dbReference type="NCBIfam" id="TIGR01875">
    <property type="entry name" value="cas_MJ0381"/>
    <property type="match status" value="1"/>
</dbReference>
<keyword evidence="4" id="KW-1185">Reference proteome</keyword>